<protein>
    <submittedName>
        <fullName evidence="1">Uncharacterized protein</fullName>
    </submittedName>
</protein>
<reference evidence="1" key="1">
    <citation type="journal article" date="2023" name="Access Microbiol">
        <title>De-novo genome assembly for Akanthomyces muscarius, a biocontrol agent of insect agricultural pests.</title>
        <authorList>
            <person name="Erdos Z."/>
            <person name="Studholme D.J."/>
            <person name="Raymond B."/>
            <person name="Sharma M."/>
        </authorList>
    </citation>
    <scope>NUCLEOTIDE SEQUENCE</scope>
    <source>
        <strain evidence="1">Ve6</strain>
    </source>
</reference>
<organism evidence="1 2">
    <name type="scientific">Akanthomyces muscarius</name>
    <name type="common">Entomopathogenic fungus</name>
    <name type="synonym">Lecanicillium muscarium</name>
    <dbReference type="NCBI Taxonomy" id="2231603"/>
    <lineage>
        <taxon>Eukaryota</taxon>
        <taxon>Fungi</taxon>
        <taxon>Dikarya</taxon>
        <taxon>Ascomycota</taxon>
        <taxon>Pezizomycotina</taxon>
        <taxon>Sordariomycetes</taxon>
        <taxon>Hypocreomycetidae</taxon>
        <taxon>Hypocreales</taxon>
        <taxon>Cordycipitaceae</taxon>
        <taxon>Akanthomyces</taxon>
    </lineage>
</organism>
<accession>A0A9W8Q4I8</accession>
<dbReference type="AlphaFoldDB" id="A0A9W8Q4I8"/>
<gene>
    <name evidence="1" type="ORF">LMH87_004815</name>
</gene>
<keyword evidence="2" id="KW-1185">Reference proteome</keyword>
<dbReference type="EMBL" id="JAJHUN010000011">
    <property type="protein sequence ID" value="KAJ4145984.1"/>
    <property type="molecule type" value="Genomic_DNA"/>
</dbReference>
<evidence type="ECO:0000313" key="2">
    <source>
        <dbReference type="Proteomes" id="UP001144673"/>
    </source>
</evidence>
<proteinExistence type="predicted"/>
<dbReference type="KEGG" id="amus:LMH87_004815"/>
<evidence type="ECO:0000313" key="1">
    <source>
        <dbReference type="EMBL" id="KAJ4145984.1"/>
    </source>
</evidence>
<sequence length="223" mass="24127">MVCGTPLFSNAVCKHSEIETENASVRTVVAYVGEGFAKHVLELIAVSKDISAKLDAAFLVKPAFLATAIDPWRKGLVFNAVIACFDVDEQLSGSPNIHEDVPLISTPILRFIVSGRVDPLVGHDGGSRLDNAYAQSEQFEIFCTTSGTNGISTSPDLKTILVSHEASDCYADVDGPPETSVERGLVFTPTAPQDFAPQNFDDDPAEKSPWKLEQIEISVVFER</sequence>
<dbReference type="GeneID" id="80891974"/>
<dbReference type="Proteomes" id="UP001144673">
    <property type="component" value="Chromosome 2"/>
</dbReference>
<dbReference type="RefSeq" id="XP_056049654.1">
    <property type="nucleotide sequence ID" value="XM_056196090.1"/>
</dbReference>
<name>A0A9W8Q4I8_AKAMU</name>
<comment type="caution">
    <text evidence="1">The sequence shown here is derived from an EMBL/GenBank/DDBJ whole genome shotgun (WGS) entry which is preliminary data.</text>
</comment>